<gene>
    <name evidence="1" type="ORF">V474_08365</name>
</gene>
<proteinExistence type="predicted"/>
<accession>A0A0J7Y6E5</accession>
<dbReference type="Proteomes" id="UP000052268">
    <property type="component" value="Unassembled WGS sequence"/>
</dbReference>
<evidence type="ECO:0000313" key="2">
    <source>
        <dbReference type="Proteomes" id="UP000052268"/>
    </source>
</evidence>
<dbReference type="AlphaFoldDB" id="A0A0J7Y6E5"/>
<keyword evidence="2" id="KW-1185">Reference proteome</keyword>
<evidence type="ECO:0000313" key="1">
    <source>
        <dbReference type="EMBL" id="KMS59217.1"/>
    </source>
</evidence>
<dbReference type="PATRIC" id="fig|1114963.3.peg.571"/>
<sequence>MRNWGSGVDGMREDGFIEGLMAPVGMAQGVNRRSVVAGILATGALLALPGCATMGKPSTTDVIQRLLTLSSQRAFARLTQPDGFWDSAVSRIDMPVLFGRSGSAAAKILKSPLFREKLQHELNNVAEDGARVAAPLVNDAVSRLTVSDALALLRGGSTAATTYLRQSMGPSLVNAMIPELGRVMSVADDPILSQALAALTGVNITDAAHALALGADNAIWYEIGAQEGEIRANPAATNDPVLIAALRLL</sequence>
<dbReference type="EMBL" id="JACU01000002">
    <property type="protein sequence ID" value="KMS59217.1"/>
    <property type="molecule type" value="Genomic_DNA"/>
</dbReference>
<dbReference type="InterPro" id="IPR025245">
    <property type="entry name" value="DUF4197"/>
</dbReference>
<organism evidence="1 2">
    <name type="scientific">Novosphingobium barchaimii LL02</name>
    <dbReference type="NCBI Taxonomy" id="1114963"/>
    <lineage>
        <taxon>Bacteria</taxon>
        <taxon>Pseudomonadati</taxon>
        <taxon>Pseudomonadota</taxon>
        <taxon>Alphaproteobacteria</taxon>
        <taxon>Sphingomonadales</taxon>
        <taxon>Sphingomonadaceae</taxon>
        <taxon>Novosphingobium</taxon>
    </lineage>
</organism>
<reference evidence="1 2" key="1">
    <citation type="journal article" date="2015" name="G3 (Bethesda)">
        <title>Insights into Ongoing Evolution of the Hexachlorocyclohexane Catabolic Pathway from Comparative Genomics of Ten Sphingomonadaceae Strains.</title>
        <authorList>
            <person name="Pearce S.L."/>
            <person name="Oakeshott J.G."/>
            <person name="Pandey G."/>
        </authorList>
    </citation>
    <scope>NUCLEOTIDE SEQUENCE [LARGE SCALE GENOMIC DNA]</scope>
    <source>
        <strain evidence="1 2">LL02</strain>
    </source>
</reference>
<dbReference type="Pfam" id="PF13852">
    <property type="entry name" value="DUF4197"/>
    <property type="match status" value="1"/>
</dbReference>
<name>A0A0J7Y6E5_9SPHN</name>
<dbReference type="RefSeq" id="WP_082699575.1">
    <property type="nucleotide sequence ID" value="NZ_KQ130452.1"/>
</dbReference>
<comment type="caution">
    <text evidence="1">The sequence shown here is derived from an EMBL/GenBank/DDBJ whole genome shotgun (WGS) entry which is preliminary data.</text>
</comment>
<protein>
    <recommendedName>
        <fullName evidence="3">DUF4197 domain-containing protein</fullName>
    </recommendedName>
</protein>
<evidence type="ECO:0008006" key="3">
    <source>
        <dbReference type="Google" id="ProtNLM"/>
    </source>
</evidence>